<evidence type="ECO:0000256" key="2">
    <source>
        <dbReference type="SAM" id="Phobius"/>
    </source>
</evidence>
<dbReference type="AlphaFoldDB" id="A0A1N6I7T9"/>
<protein>
    <submittedName>
        <fullName evidence="3">Uncharacterized protein</fullName>
    </submittedName>
</protein>
<dbReference type="Proteomes" id="UP000185062">
    <property type="component" value="Unassembled WGS sequence"/>
</dbReference>
<gene>
    <name evidence="3" type="ORF">SAMN02743940_1610</name>
</gene>
<keyword evidence="1" id="KW-0175">Coiled coil</keyword>
<dbReference type="eggNOG" id="ENOG502Z8KI">
    <property type="taxonomic scope" value="Bacteria"/>
</dbReference>
<dbReference type="STRING" id="44575.SAMN05216419_104012"/>
<sequence>MIKLFRKNPEILASQVVIKPHTPWYSRLFVVAIFIALLLALSWGMYKAGIQSAKFNQKVEQKTLEHLYDLDTCSKNKKQELCTKIAGLIRQSQINNTTHQDIAKEVKSLGDENNRLKEELAFFQRLMSGNGEISSGVSIYHFNLRKETLPGKYRYALSLVQGGQRPKDFQGSLKFSVNLVQSGQKKTIPLTHKNTSKEFSINFKFYHRIEENFQVPLDTIVESLQVQVFKHDETEAILMQTVKLST</sequence>
<keyword evidence="2" id="KW-0812">Transmembrane</keyword>
<organism evidence="3 4">
    <name type="scientific">Nitrosomonas cryotolerans ATCC 49181</name>
    <dbReference type="NCBI Taxonomy" id="1131553"/>
    <lineage>
        <taxon>Bacteria</taxon>
        <taxon>Pseudomonadati</taxon>
        <taxon>Pseudomonadota</taxon>
        <taxon>Betaproteobacteria</taxon>
        <taxon>Nitrosomonadales</taxon>
        <taxon>Nitrosomonadaceae</taxon>
        <taxon>Nitrosomonas</taxon>
    </lineage>
</organism>
<proteinExistence type="predicted"/>
<name>A0A1N6I7T9_9PROT</name>
<feature type="coiled-coil region" evidence="1">
    <location>
        <begin position="99"/>
        <end position="126"/>
    </location>
</feature>
<feature type="transmembrane region" description="Helical" evidence="2">
    <location>
        <begin position="24"/>
        <end position="46"/>
    </location>
</feature>
<evidence type="ECO:0000313" key="3">
    <source>
        <dbReference type="EMBL" id="SIO28084.1"/>
    </source>
</evidence>
<reference evidence="3 4" key="1">
    <citation type="submission" date="2016-12" db="EMBL/GenBank/DDBJ databases">
        <authorList>
            <person name="Song W.-J."/>
            <person name="Kurnit D.M."/>
        </authorList>
    </citation>
    <scope>NUCLEOTIDE SEQUENCE [LARGE SCALE GENOMIC DNA]</scope>
    <source>
        <strain evidence="3 4">ATCC 49181</strain>
    </source>
</reference>
<keyword evidence="4" id="KW-1185">Reference proteome</keyword>
<dbReference type="InterPro" id="IPR046703">
    <property type="entry name" value="DUF6776"/>
</dbReference>
<evidence type="ECO:0000313" key="4">
    <source>
        <dbReference type="Proteomes" id="UP000185062"/>
    </source>
</evidence>
<dbReference type="RefSeq" id="WP_028462163.1">
    <property type="nucleotide sequence ID" value="NZ_FSRO01000001.1"/>
</dbReference>
<keyword evidence="2" id="KW-1133">Transmembrane helix</keyword>
<evidence type="ECO:0000256" key="1">
    <source>
        <dbReference type="SAM" id="Coils"/>
    </source>
</evidence>
<accession>A0A1N6I7T9</accession>
<dbReference type="Pfam" id="PF20567">
    <property type="entry name" value="DUF6776"/>
    <property type="match status" value="1"/>
</dbReference>
<keyword evidence="2" id="KW-0472">Membrane</keyword>
<dbReference type="EMBL" id="FSRO01000001">
    <property type="protein sequence ID" value="SIO28084.1"/>
    <property type="molecule type" value="Genomic_DNA"/>
</dbReference>